<feature type="non-terminal residue" evidence="5">
    <location>
        <position position="457"/>
    </location>
</feature>
<dbReference type="InterPro" id="IPR031777">
    <property type="entry name" value="Sortilin_C"/>
</dbReference>
<evidence type="ECO:0000256" key="2">
    <source>
        <dbReference type="ARBA" id="ARBA00023180"/>
    </source>
</evidence>
<evidence type="ECO:0000259" key="4">
    <source>
        <dbReference type="SMART" id="SM00602"/>
    </source>
</evidence>
<dbReference type="SMART" id="SM00602">
    <property type="entry name" value="VPS10"/>
    <property type="match status" value="1"/>
</dbReference>
<keyword evidence="1" id="KW-0677">Repeat</keyword>
<reference evidence="5" key="1">
    <citation type="submission" date="2021-02" db="EMBL/GenBank/DDBJ databases">
        <authorList>
            <person name="Dougan E. K."/>
            <person name="Rhodes N."/>
            <person name="Thang M."/>
            <person name="Chan C."/>
        </authorList>
    </citation>
    <scope>NUCLEOTIDE SEQUENCE</scope>
</reference>
<feature type="region of interest" description="Disordered" evidence="3">
    <location>
        <begin position="162"/>
        <end position="189"/>
    </location>
</feature>
<keyword evidence="2" id="KW-0325">Glycoprotein</keyword>
<accession>A0A813K3S0</accession>
<dbReference type="SUPFAM" id="SSF110296">
    <property type="entry name" value="Oligoxyloglucan reducing end-specific cellobiohydrolase"/>
    <property type="match status" value="1"/>
</dbReference>
<dbReference type="Gene3D" id="2.10.70.80">
    <property type="match status" value="1"/>
</dbReference>
<dbReference type="AlphaFoldDB" id="A0A813K3S0"/>
<dbReference type="Pfam" id="PF15901">
    <property type="entry name" value="Sortilin_C"/>
    <property type="match status" value="1"/>
</dbReference>
<feature type="non-terminal residue" evidence="5">
    <location>
        <position position="1"/>
    </location>
</feature>
<feature type="domain" description="VPS10" evidence="4">
    <location>
        <begin position="4"/>
        <end position="457"/>
    </location>
</feature>
<dbReference type="PANTHER" id="PTHR12106:SF27">
    <property type="entry name" value="SORTILIN-RELATED RECEPTOR"/>
    <property type="match status" value="1"/>
</dbReference>
<dbReference type="PANTHER" id="PTHR12106">
    <property type="entry name" value="SORTILIN RELATED"/>
    <property type="match status" value="1"/>
</dbReference>
<evidence type="ECO:0000256" key="1">
    <source>
        <dbReference type="ARBA" id="ARBA00022737"/>
    </source>
</evidence>
<dbReference type="GO" id="GO:0006892">
    <property type="term" value="P:post-Golgi vesicle-mediated transport"/>
    <property type="evidence" value="ECO:0007669"/>
    <property type="project" value="TreeGrafter"/>
</dbReference>
<protein>
    <recommendedName>
        <fullName evidence="4">VPS10 domain-containing protein</fullName>
    </recommendedName>
</protein>
<dbReference type="Pfam" id="PF15902">
    <property type="entry name" value="Sortilin-Vps10"/>
    <property type="match status" value="2"/>
</dbReference>
<comment type="caution">
    <text evidence="5">The sequence shown here is derived from an EMBL/GenBank/DDBJ whole genome shotgun (WGS) entry which is preliminary data.</text>
</comment>
<feature type="compositionally biased region" description="Acidic residues" evidence="3">
    <location>
        <begin position="170"/>
        <end position="179"/>
    </location>
</feature>
<dbReference type="InterPro" id="IPR050310">
    <property type="entry name" value="VPS10-sortilin"/>
</dbReference>
<dbReference type="GO" id="GO:0005794">
    <property type="term" value="C:Golgi apparatus"/>
    <property type="evidence" value="ECO:0007669"/>
    <property type="project" value="TreeGrafter"/>
</dbReference>
<gene>
    <name evidence="5" type="ORF">PGLA2088_LOCUS27569</name>
</gene>
<dbReference type="Proteomes" id="UP000626109">
    <property type="component" value="Unassembled WGS sequence"/>
</dbReference>
<sequence length="457" mass="49970">VDLSYVDIAKTGRPTGAPVLSVRNGNKFLVSNEYVLVAKVINEAQQTVHLMVSKDGAKTYKAALLPSGMGELEEKWYTIIDTSEGAVILHLNADSEGAKDTGRIFVSDADGYKYAQSLVNNVRSSSGEVEFDKVVSLDGVYLANVVAPAKAGTAAADQGYEKAKQAAAEKEEEEASEGSEVDRRHGRGGVGFDANAVKSAKEERDIRTVVSFDKGGSWTYLKPPRVNSLGKPYFCSNQPLEACSLHLHGTSSWDLYAPFYSMETAVGIIMGTGNVGASLRFEPEETSTFLSRDGGLTWLEAHKGAFIYEFGDHGGLIVMADDLKKTSEVIFTWNEGQSWYDFKVSQTPFEVDNIITEPNLTGTTFLMFGTREEGVGVLYYLKFDSLQFSACQGVWGADSVSSDYETWNPSDGAVRASDEKCLLGQQVTYTRRKRTSQCWNGEKFERPAVKKACSCTQ</sequence>
<organism evidence="5 6">
    <name type="scientific">Polarella glacialis</name>
    <name type="common">Dinoflagellate</name>
    <dbReference type="NCBI Taxonomy" id="89957"/>
    <lineage>
        <taxon>Eukaryota</taxon>
        <taxon>Sar</taxon>
        <taxon>Alveolata</taxon>
        <taxon>Dinophyceae</taxon>
        <taxon>Suessiales</taxon>
        <taxon>Suessiaceae</taxon>
        <taxon>Polarella</taxon>
    </lineage>
</organism>
<dbReference type="GO" id="GO:0016020">
    <property type="term" value="C:membrane"/>
    <property type="evidence" value="ECO:0007669"/>
    <property type="project" value="InterPro"/>
</dbReference>
<dbReference type="InterPro" id="IPR006581">
    <property type="entry name" value="VPS10"/>
</dbReference>
<evidence type="ECO:0000313" key="6">
    <source>
        <dbReference type="Proteomes" id="UP000626109"/>
    </source>
</evidence>
<proteinExistence type="predicted"/>
<dbReference type="InterPro" id="IPR031778">
    <property type="entry name" value="Sortilin_N"/>
</dbReference>
<evidence type="ECO:0000256" key="3">
    <source>
        <dbReference type="SAM" id="MobiDB-lite"/>
    </source>
</evidence>
<name>A0A813K3S0_POLGL</name>
<evidence type="ECO:0000313" key="5">
    <source>
        <dbReference type="EMBL" id="CAE8691784.1"/>
    </source>
</evidence>
<dbReference type="EMBL" id="CAJNNW010027514">
    <property type="protein sequence ID" value="CAE8691784.1"/>
    <property type="molecule type" value="Genomic_DNA"/>
</dbReference>